<comment type="function">
    <text evidence="4">Formation of pseudouridine at positions 38, 39 and 40 in the anticodon stem and loop of transfer RNAs.</text>
</comment>
<dbReference type="InterPro" id="IPR001406">
    <property type="entry name" value="PsdUridine_synth_TruA"/>
</dbReference>
<dbReference type="STRING" id="265719.SAMN04488509_101588"/>
<comment type="subunit">
    <text evidence="4">Homodimer.</text>
</comment>
<dbReference type="GO" id="GO:0003723">
    <property type="term" value="F:RNA binding"/>
    <property type="evidence" value="ECO:0007669"/>
    <property type="project" value="InterPro"/>
</dbReference>
<keyword evidence="10" id="KW-1185">Reference proteome</keyword>
<evidence type="ECO:0000256" key="6">
    <source>
        <dbReference type="PIRSR" id="PIRSR001430-2"/>
    </source>
</evidence>
<gene>
    <name evidence="4" type="primary">truA</name>
    <name evidence="9" type="ORF">SAMN04488509_101588</name>
</gene>
<dbReference type="HAMAP" id="MF_00171">
    <property type="entry name" value="TruA"/>
    <property type="match status" value="1"/>
</dbReference>
<dbReference type="Gene3D" id="3.30.70.580">
    <property type="entry name" value="Pseudouridine synthase I, catalytic domain, N-terminal subdomain"/>
    <property type="match status" value="1"/>
</dbReference>
<accession>A0A1G6SP79</accession>
<organism evidence="9 10">
    <name type="scientific">Aquimonas voraii</name>
    <dbReference type="NCBI Taxonomy" id="265719"/>
    <lineage>
        <taxon>Bacteria</taxon>
        <taxon>Pseudomonadati</taxon>
        <taxon>Pseudomonadota</taxon>
        <taxon>Gammaproteobacteria</taxon>
        <taxon>Lysobacterales</taxon>
        <taxon>Lysobacteraceae</taxon>
        <taxon>Aquimonas</taxon>
    </lineage>
</organism>
<evidence type="ECO:0000256" key="2">
    <source>
        <dbReference type="ARBA" id="ARBA00022694"/>
    </source>
</evidence>
<dbReference type="PIRSF" id="PIRSF001430">
    <property type="entry name" value="tRNA_psdUrid_synth"/>
    <property type="match status" value="1"/>
</dbReference>
<dbReference type="PANTHER" id="PTHR11142">
    <property type="entry name" value="PSEUDOURIDYLATE SYNTHASE"/>
    <property type="match status" value="1"/>
</dbReference>
<dbReference type="GO" id="GO:0160147">
    <property type="term" value="F:tRNA pseudouridine(38-40) synthase activity"/>
    <property type="evidence" value="ECO:0007669"/>
    <property type="project" value="UniProtKB-EC"/>
</dbReference>
<evidence type="ECO:0000256" key="5">
    <source>
        <dbReference type="PIRSR" id="PIRSR001430-1"/>
    </source>
</evidence>
<dbReference type="CDD" id="cd02570">
    <property type="entry name" value="PseudoU_synth_EcTruA"/>
    <property type="match status" value="1"/>
</dbReference>
<dbReference type="Proteomes" id="UP000199603">
    <property type="component" value="Unassembled WGS sequence"/>
</dbReference>
<evidence type="ECO:0000313" key="10">
    <source>
        <dbReference type="Proteomes" id="UP000199603"/>
    </source>
</evidence>
<comment type="caution">
    <text evidence="4">Lacks conserved residue(s) required for the propagation of feature annotation.</text>
</comment>
<dbReference type="InterPro" id="IPR020094">
    <property type="entry name" value="TruA/RsuA/RluB/E/F_N"/>
</dbReference>
<feature type="binding site" evidence="4 6">
    <location>
        <position position="124"/>
    </location>
    <ligand>
        <name>substrate</name>
    </ligand>
</feature>
<dbReference type="InterPro" id="IPR020097">
    <property type="entry name" value="PsdUridine_synth_TruA_a/b_dom"/>
</dbReference>
<sequence length="274" mass="30326">MNPQSPIPNPEAPPTTRYAAAVEYDGGAFLGWQRLSHGRTVQAAVEEALSYVCDSPVEVTCAGRTDSGVHGRGQIIHFDIAAERSPRALMMGSTSRLPPAAALLWVQPVASDFHARYSALARRYRYRILNRPVRPALDRQQAAWERLPLDAEAMHRAAQALVGEHDFSAFRTAACQAKHPNRHLHRIEVVRSGQWVEIRVQANAFLHHMVRNIVGSLLPIGRGERPEDWLGELLAGRDRSVAGPTAVPQGLVFEGPLYPARFALPPEFTWSDLS</sequence>
<dbReference type="GO" id="GO:0031119">
    <property type="term" value="P:tRNA pseudouridine synthesis"/>
    <property type="evidence" value="ECO:0007669"/>
    <property type="project" value="UniProtKB-UniRule"/>
</dbReference>
<evidence type="ECO:0000256" key="3">
    <source>
        <dbReference type="ARBA" id="ARBA00023235"/>
    </source>
</evidence>
<evidence type="ECO:0000256" key="4">
    <source>
        <dbReference type="HAMAP-Rule" id="MF_00171"/>
    </source>
</evidence>
<feature type="active site" description="Nucleophile" evidence="4 5">
    <location>
        <position position="66"/>
    </location>
</feature>
<keyword evidence="2 4" id="KW-0819">tRNA processing</keyword>
<proteinExistence type="inferred from homology"/>
<dbReference type="EC" id="5.4.99.12" evidence="4"/>
<dbReference type="PANTHER" id="PTHR11142:SF0">
    <property type="entry name" value="TRNA PSEUDOURIDINE SYNTHASE-LIKE 1"/>
    <property type="match status" value="1"/>
</dbReference>
<keyword evidence="3 4" id="KW-0413">Isomerase</keyword>
<evidence type="ECO:0000256" key="7">
    <source>
        <dbReference type="RuleBase" id="RU003792"/>
    </source>
</evidence>
<feature type="domain" description="Pseudouridine synthase I TruA alpha/beta" evidence="8">
    <location>
        <begin position="20"/>
        <end position="118"/>
    </location>
</feature>
<name>A0A1G6SP79_9GAMM</name>
<evidence type="ECO:0000256" key="1">
    <source>
        <dbReference type="ARBA" id="ARBA00009375"/>
    </source>
</evidence>
<dbReference type="SUPFAM" id="SSF55120">
    <property type="entry name" value="Pseudouridine synthase"/>
    <property type="match status" value="1"/>
</dbReference>
<dbReference type="InterPro" id="IPR020095">
    <property type="entry name" value="PsdUridine_synth_TruA_C"/>
</dbReference>
<comment type="catalytic activity">
    <reaction evidence="4 7">
        <text>uridine(38/39/40) in tRNA = pseudouridine(38/39/40) in tRNA</text>
        <dbReference type="Rhea" id="RHEA:22376"/>
        <dbReference type="Rhea" id="RHEA-COMP:10085"/>
        <dbReference type="Rhea" id="RHEA-COMP:10087"/>
        <dbReference type="ChEBI" id="CHEBI:65314"/>
        <dbReference type="ChEBI" id="CHEBI:65315"/>
        <dbReference type="EC" id="5.4.99.12"/>
    </reaction>
</comment>
<dbReference type="EMBL" id="FNAG01000001">
    <property type="protein sequence ID" value="SDD17997.1"/>
    <property type="molecule type" value="Genomic_DNA"/>
</dbReference>
<feature type="domain" description="Pseudouridine synthase I TruA alpha/beta" evidence="8">
    <location>
        <begin position="157"/>
        <end position="259"/>
    </location>
</feature>
<dbReference type="AlphaFoldDB" id="A0A1G6SP79"/>
<protein>
    <recommendedName>
        <fullName evidence="4">tRNA pseudouridine synthase A</fullName>
        <ecNumber evidence="4">5.4.99.12</ecNumber>
    </recommendedName>
    <alternativeName>
        <fullName evidence="4">tRNA pseudouridine(38-40) synthase</fullName>
    </alternativeName>
    <alternativeName>
        <fullName evidence="4">tRNA pseudouridylate synthase I</fullName>
    </alternativeName>
    <alternativeName>
        <fullName evidence="4">tRNA-uridine isomerase I</fullName>
    </alternativeName>
</protein>
<dbReference type="Pfam" id="PF01416">
    <property type="entry name" value="PseudoU_synth_1"/>
    <property type="match status" value="2"/>
</dbReference>
<dbReference type="Gene3D" id="3.30.70.660">
    <property type="entry name" value="Pseudouridine synthase I, catalytic domain, C-terminal subdomain"/>
    <property type="match status" value="1"/>
</dbReference>
<dbReference type="RefSeq" id="WP_425388954.1">
    <property type="nucleotide sequence ID" value="NZ_FNAG01000001.1"/>
</dbReference>
<dbReference type="InterPro" id="IPR020103">
    <property type="entry name" value="PsdUridine_synth_cat_dom_sf"/>
</dbReference>
<dbReference type="NCBIfam" id="TIGR00071">
    <property type="entry name" value="hisT_truA"/>
    <property type="match status" value="1"/>
</dbReference>
<reference evidence="9 10" key="1">
    <citation type="submission" date="2016-10" db="EMBL/GenBank/DDBJ databases">
        <authorList>
            <person name="de Groot N.N."/>
        </authorList>
    </citation>
    <scope>NUCLEOTIDE SEQUENCE [LARGE SCALE GENOMIC DNA]</scope>
    <source>
        <strain evidence="9 10">DSM 16957</strain>
    </source>
</reference>
<dbReference type="FunFam" id="3.30.70.580:FF:000001">
    <property type="entry name" value="tRNA pseudouridine synthase A"/>
    <property type="match status" value="1"/>
</dbReference>
<comment type="similarity">
    <text evidence="1 4 7">Belongs to the tRNA pseudouridine synthase TruA family.</text>
</comment>
<evidence type="ECO:0000259" key="8">
    <source>
        <dbReference type="Pfam" id="PF01416"/>
    </source>
</evidence>
<evidence type="ECO:0000313" key="9">
    <source>
        <dbReference type="EMBL" id="SDD17997.1"/>
    </source>
</evidence>